<organism evidence="5 6">
    <name type="scientific">Reticulomyxa filosa</name>
    <dbReference type="NCBI Taxonomy" id="46433"/>
    <lineage>
        <taxon>Eukaryota</taxon>
        <taxon>Sar</taxon>
        <taxon>Rhizaria</taxon>
        <taxon>Retaria</taxon>
        <taxon>Foraminifera</taxon>
        <taxon>Monothalamids</taxon>
        <taxon>Reticulomyxidae</taxon>
        <taxon>Reticulomyxa</taxon>
    </lineage>
</organism>
<feature type="repeat" description="WD" evidence="3">
    <location>
        <begin position="522"/>
        <end position="563"/>
    </location>
</feature>
<evidence type="ECO:0000256" key="3">
    <source>
        <dbReference type="PROSITE-ProRule" id="PRU00221"/>
    </source>
</evidence>
<dbReference type="CDD" id="cd00200">
    <property type="entry name" value="WD40"/>
    <property type="match status" value="1"/>
</dbReference>
<dbReference type="InterPro" id="IPR015943">
    <property type="entry name" value="WD40/YVTN_repeat-like_dom_sf"/>
</dbReference>
<dbReference type="Pfam" id="PF00400">
    <property type="entry name" value="WD40"/>
    <property type="match status" value="7"/>
</dbReference>
<dbReference type="PROSITE" id="PS50294">
    <property type="entry name" value="WD_REPEATS_REGION"/>
    <property type="match status" value="6"/>
</dbReference>
<keyword evidence="4" id="KW-0472">Membrane</keyword>
<dbReference type="PROSITE" id="PS50082">
    <property type="entry name" value="WD_REPEATS_2"/>
    <property type="match status" value="6"/>
</dbReference>
<dbReference type="PANTHER" id="PTHR19848">
    <property type="entry name" value="WD40 REPEAT PROTEIN"/>
    <property type="match status" value="1"/>
</dbReference>
<dbReference type="EMBL" id="ASPP01019106">
    <property type="protein sequence ID" value="ETO15461.1"/>
    <property type="molecule type" value="Genomic_DNA"/>
</dbReference>
<gene>
    <name evidence="5" type="ORF">RFI_21903</name>
</gene>
<comment type="caution">
    <text evidence="5">The sequence shown here is derived from an EMBL/GenBank/DDBJ whole genome shotgun (WGS) entry which is preliminary data.</text>
</comment>
<evidence type="ECO:0000256" key="1">
    <source>
        <dbReference type="ARBA" id="ARBA00022574"/>
    </source>
</evidence>
<protein>
    <submittedName>
        <fullName evidence="5">G-protein beta WD-40 repeats containing protein</fullName>
    </submittedName>
</protein>
<dbReference type="PROSITE" id="PS00678">
    <property type="entry name" value="WD_REPEATS_1"/>
    <property type="match status" value="5"/>
</dbReference>
<keyword evidence="4" id="KW-1133">Transmembrane helix</keyword>
<evidence type="ECO:0000313" key="5">
    <source>
        <dbReference type="EMBL" id="ETO15461.1"/>
    </source>
</evidence>
<dbReference type="Proteomes" id="UP000023152">
    <property type="component" value="Unassembled WGS sequence"/>
</dbReference>
<feature type="repeat" description="WD" evidence="3">
    <location>
        <begin position="480"/>
        <end position="521"/>
    </location>
</feature>
<dbReference type="AlphaFoldDB" id="X6MP81"/>
<name>X6MP81_RETFI</name>
<dbReference type="Gene3D" id="2.130.10.10">
    <property type="entry name" value="YVTN repeat-like/Quinoprotein amine dehydrogenase"/>
    <property type="match status" value="3"/>
</dbReference>
<sequence length="596" mass="68436">MKETSTNERKVSCVEKRVLTQWGSHRSVSSWGFIIGTSPTKSWKIIENLLDKLGSNHPYVAAWDLFMERKKNAIKQLNIKSLNLRLKKLDFNHPDVGDSYDILGNKMEAKKCYENALSIYSQNFCKNNQDTKMNLICEAYFAFTFEMHCKVVLFILLSDDLKVGKANLLILLLQFFSGVYANQILFRSFRIIFTILENKISKKQVTEEGYRCQRKKEQKTKTWKPNNTNNATFGKTFSVKTFVLACFKQTEKTVKVMLAHWLRQSNVKLGWINDFNKIVARYVKQIYILYLLFFLKKILFIFAKYFKQLQILQGHSDMVRSAKFSPDSQKVISSSDDKTIRIWDIVLGKEIQQLKSNYYLINSAQFSPDGRTIVSCSQDATIQLWNVKSGEKEKILKGHSYSVWSVNFSPNGINLVSTSGDQTIRLWDVKSGKQIQTLSCYPDYVTDTQFSPDNQMLVCCSKGSKIILWSVTLRDKINKLKGHSGSVLMAQFSPDGRFIASCSNDKTIRIWDVRLGKEVKKLEGHLDAVWGIKFFSDGQTIVSCSDDKTIRLWDVQLGQEIQKLEGHVEGILGVDVSSDDYTIVSSSRDRTIRLWG</sequence>
<feature type="transmembrane region" description="Helical" evidence="4">
    <location>
        <begin position="287"/>
        <end position="306"/>
    </location>
</feature>
<feature type="repeat" description="WD" evidence="3">
    <location>
        <begin position="396"/>
        <end position="437"/>
    </location>
</feature>
<keyword evidence="2" id="KW-0677">Repeat</keyword>
<feature type="transmembrane region" description="Helical" evidence="4">
    <location>
        <begin position="168"/>
        <end position="186"/>
    </location>
</feature>
<evidence type="ECO:0000256" key="4">
    <source>
        <dbReference type="SAM" id="Phobius"/>
    </source>
</evidence>
<evidence type="ECO:0000313" key="6">
    <source>
        <dbReference type="Proteomes" id="UP000023152"/>
    </source>
</evidence>
<keyword evidence="6" id="KW-1185">Reference proteome</keyword>
<dbReference type="InterPro" id="IPR001680">
    <property type="entry name" value="WD40_rpt"/>
</dbReference>
<feature type="repeat" description="WD" evidence="3">
    <location>
        <begin position="312"/>
        <end position="353"/>
    </location>
</feature>
<feature type="repeat" description="WD" evidence="3">
    <location>
        <begin position="354"/>
        <end position="395"/>
    </location>
</feature>
<dbReference type="PANTHER" id="PTHR19848:SF8">
    <property type="entry name" value="F-BOX AND WD REPEAT DOMAIN CONTAINING 7"/>
    <property type="match status" value="1"/>
</dbReference>
<dbReference type="SUPFAM" id="SSF50978">
    <property type="entry name" value="WD40 repeat-like"/>
    <property type="match status" value="1"/>
</dbReference>
<dbReference type="InterPro" id="IPR020472">
    <property type="entry name" value="WD40_PAC1"/>
</dbReference>
<dbReference type="InterPro" id="IPR019775">
    <property type="entry name" value="WD40_repeat_CS"/>
</dbReference>
<feature type="repeat" description="WD" evidence="3">
    <location>
        <begin position="564"/>
        <end position="596"/>
    </location>
</feature>
<dbReference type="SMART" id="SM00320">
    <property type="entry name" value="WD40"/>
    <property type="match status" value="7"/>
</dbReference>
<dbReference type="InterPro" id="IPR036322">
    <property type="entry name" value="WD40_repeat_dom_sf"/>
</dbReference>
<reference evidence="5 6" key="1">
    <citation type="journal article" date="2013" name="Curr. Biol.">
        <title>The Genome of the Foraminiferan Reticulomyxa filosa.</title>
        <authorList>
            <person name="Glockner G."/>
            <person name="Hulsmann N."/>
            <person name="Schleicher M."/>
            <person name="Noegel A.A."/>
            <person name="Eichinger L."/>
            <person name="Gallinger C."/>
            <person name="Pawlowski J."/>
            <person name="Sierra R."/>
            <person name="Euteneuer U."/>
            <person name="Pillet L."/>
            <person name="Moustafa A."/>
            <person name="Platzer M."/>
            <person name="Groth M."/>
            <person name="Szafranski K."/>
            <person name="Schliwa M."/>
        </authorList>
    </citation>
    <scope>NUCLEOTIDE SEQUENCE [LARGE SCALE GENOMIC DNA]</scope>
</reference>
<dbReference type="PRINTS" id="PR00320">
    <property type="entry name" value="GPROTEINBRPT"/>
</dbReference>
<evidence type="ECO:0000256" key="2">
    <source>
        <dbReference type="ARBA" id="ARBA00022737"/>
    </source>
</evidence>
<accession>X6MP81</accession>
<proteinExistence type="predicted"/>
<keyword evidence="4" id="KW-0812">Transmembrane</keyword>
<keyword evidence="1 3" id="KW-0853">WD repeat</keyword>
<feature type="transmembrane region" description="Helical" evidence="4">
    <location>
        <begin position="135"/>
        <end position="156"/>
    </location>
</feature>